<evidence type="ECO:0000259" key="2">
    <source>
        <dbReference type="Pfam" id="PF02470"/>
    </source>
</evidence>
<proteinExistence type="predicted"/>
<sequence>MKDIEIKVGAFVVLCAAVLCGTIYYVSYAKFNGAHVHYRTYLRNAPGMEPGAPVLFGGITVGKVTSVQPDSADPTRIEIAFEVWYRQLKSFIVMNR</sequence>
<dbReference type="Proteomes" id="UP000515312">
    <property type="component" value="Chromosome"/>
</dbReference>
<dbReference type="EMBL" id="CP060394">
    <property type="protein sequence ID" value="QNI30445.1"/>
    <property type="molecule type" value="Genomic_DNA"/>
</dbReference>
<dbReference type="Pfam" id="PF02470">
    <property type="entry name" value="MlaD"/>
    <property type="match status" value="1"/>
</dbReference>
<gene>
    <name evidence="3" type="ORF">H7849_14935</name>
</gene>
<accession>A0A7G8BD25</accession>
<evidence type="ECO:0000313" key="3">
    <source>
        <dbReference type="EMBL" id="QNI30445.1"/>
    </source>
</evidence>
<keyword evidence="1" id="KW-1133">Transmembrane helix</keyword>
<dbReference type="RefSeq" id="WP_186740341.1">
    <property type="nucleotide sequence ID" value="NZ_CP060394.1"/>
</dbReference>
<dbReference type="KEGG" id="adin:H7849_14935"/>
<evidence type="ECO:0000256" key="1">
    <source>
        <dbReference type="SAM" id="Phobius"/>
    </source>
</evidence>
<keyword evidence="4" id="KW-1185">Reference proteome</keyword>
<name>A0A7G8BD25_9BACT</name>
<dbReference type="InterPro" id="IPR003399">
    <property type="entry name" value="Mce/MlaD"/>
</dbReference>
<reference evidence="3 4" key="1">
    <citation type="submission" date="2020-08" db="EMBL/GenBank/DDBJ databases">
        <title>Edaphobacter telluris sp. nov. and Acidobacterium dinghuensis sp. nov., two acidobacteria isolated from forest soil.</title>
        <authorList>
            <person name="Fu J."/>
            <person name="Qiu L."/>
        </authorList>
    </citation>
    <scope>NUCLEOTIDE SEQUENCE [LARGE SCALE GENOMIC DNA]</scope>
    <source>
        <strain evidence="3">4Y35</strain>
    </source>
</reference>
<keyword evidence="1" id="KW-0472">Membrane</keyword>
<feature type="domain" description="Mce/MlaD" evidence="2">
    <location>
        <begin position="35"/>
        <end position="83"/>
    </location>
</feature>
<protein>
    <submittedName>
        <fullName evidence="3">MCE family protein</fullName>
    </submittedName>
</protein>
<dbReference type="AlphaFoldDB" id="A0A7G8BD25"/>
<keyword evidence="1" id="KW-0812">Transmembrane</keyword>
<organism evidence="3 4">
    <name type="scientific">Alloacidobacterium dinghuense</name>
    <dbReference type="NCBI Taxonomy" id="2763107"/>
    <lineage>
        <taxon>Bacteria</taxon>
        <taxon>Pseudomonadati</taxon>
        <taxon>Acidobacteriota</taxon>
        <taxon>Terriglobia</taxon>
        <taxon>Terriglobales</taxon>
        <taxon>Acidobacteriaceae</taxon>
        <taxon>Alloacidobacterium</taxon>
    </lineage>
</organism>
<feature type="transmembrane region" description="Helical" evidence="1">
    <location>
        <begin position="6"/>
        <end position="26"/>
    </location>
</feature>
<evidence type="ECO:0000313" key="4">
    <source>
        <dbReference type="Proteomes" id="UP000515312"/>
    </source>
</evidence>